<dbReference type="GO" id="GO:0006357">
    <property type="term" value="P:regulation of transcription by RNA polymerase II"/>
    <property type="evidence" value="ECO:0007669"/>
    <property type="project" value="TreeGrafter"/>
</dbReference>
<protein>
    <submittedName>
        <fullName evidence="5">C2H2-type domain-containing protein</fullName>
    </submittedName>
</protein>
<dbReference type="GO" id="GO:0008270">
    <property type="term" value="F:zinc ion binding"/>
    <property type="evidence" value="ECO:0007669"/>
    <property type="project" value="UniProtKB-KW"/>
</dbReference>
<dbReference type="WBParaSite" id="ACRNAN_Path_278.g1043.t1">
    <property type="protein sequence ID" value="ACRNAN_Path_278.g1043.t1"/>
    <property type="gene ID" value="ACRNAN_Path_278.g1043"/>
</dbReference>
<feature type="region of interest" description="Disordered" evidence="2">
    <location>
        <begin position="358"/>
        <end position="377"/>
    </location>
</feature>
<evidence type="ECO:0000313" key="5">
    <source>
        <dbReference type="WBParaSite" id="ACRNAN_Path_278.g1043.t1"/>
    </source>
</evidence>
<feature type="compositionally biased region" description="Basic and acidic residues" evidence="2">
    <location>
        <begin position="131"/>
        <end position="144"/>
    </location>
</feature>
<dbReference type="PROSITE" id="PS00028">
    <property type="entry name" value="ZINC_FINGER_C2H2_1"/>
    <property type="match status" value="1"/>
</dbReference>
<keyword evidence="1" id="KW-0479">Metal-binding</keyword>
<organism evidence="4 5">
    <name type="scientific">Acrobeloides nanus</name>
    <dbReference type="NCBI Taxonomy" id="290746"/>
    <lineage>
        <taxon>Eukaryota</taxon>
        <taxon>Metazoa</taxon>
        <taxon>Ecdysozoa</taxon>
        <taxon>Nematoda</taxon>
        <taxon>Chromadorea</taxon>
        <taxon>Rhabditida</taxon>
        <taxon>Tylenchina</taxon>
        <taxon>Cephalobomorpha</taxon>
        <taxon>Cephaloboidea</taxon>
        <taxon>Cephalobidae</taxon>
        <taxon>Acrobeloides</taxon>
    </lineage>
</organism>
<dbReference type="Proteomes" id="UP000887540">
    <property type="component" value="Unplaced"/>
</dbReference>
<feature type="domain" description="C2H2-type" evidence="3">
    <location>
        <begin position="270"/>
        <end position="300"/>
    </location>
</feature>
<dbReference type="AlphaFoldDB" id="A0A914C4H6"/>
<evidence type="ECO:0000313" key="4">
    <source>
        <dbReference type="Proteomes" id="UP000887540"/>
    </source>
</evidence>
<evidence type="ECO:0000256" key="2">
    <source>
        <dbReference type="SAM" id="MobiDB-lite"/>
    </source>
</evidence>
<dbReference type="InterPro" id="IPR013087">
    <property type="entry name" value="Znf_C2H2_type"/>
</dbReference>
<dbReference type="Gene3D" id="3.30.160.60">
    <property type="entry name" value="Classic Zinc Finger"/>
    <property type="match status" value="1"/>
</dbReference>
<evidence type="ECO:0000256" key="1">
    <source>
        <dbReference type="PROSITE-ProRule" id="PRU00042"/>
    </source>
</evidence>
<reference evidence="5" key="1">
    <citation type="submission" date="2022-11" db="UniProtKB">
        <authorList>
            <consortium name="WormBaseParasite"/>
        </authorList>
    </citation>
    <scope>IDENTIFICATION</scope>
</reference>
<dbReference type="PROSITE" id="PS50157">
    <property type="entry name" value="ZINC_FINGER_C2H2_2"/>
    <property type="match status" value="1"/>
</dbReference>
<dbReference type="PANTHER" id="PTHR46541">
    <property type="entry name" value="ZINC FINGER PROTEIN AEBP2"/>
    <property type="match status" value="1"/>
</dbReference>
<proteinExistence type="predicted"/>
<name>A0A914C4H6_9BILA</name>
<feature type="region of interest" description="Disordered" evidence="2">
    <location>
        <begin position="206"/>
        <end position="227"/>
    </location>
</feature>
<keyword evidence="4" id="KW-1185">Reference proteome</keyword>
<accession>A0A914C4H6</accession>
<keyword evidence="1" id="KW-0863">Zinc-finger</keyword>
<sequence length="416" mass="47082">MSPEQSPKRRGSVVPLKRRWSTGNCVVRIAGESSSSGMMTSSLLFHVERLSPSRVSIDSGFVSADSSFPGSPESLSCAAVPNDSPLASFDHIQPLDFSQDEPLSKRQRMSSSSPEPESTTSSVLPVPTPEPEPRPETATTHHIECPPTTSNIFAVTKLIDDESLGICFCEWEECKEKHGTDNQLYDHVIKAHLEQLRPKETPKLQTIQKARSVRRGNAASKEKEEDETSDKYECHWGECEMTLTRGDDQKKFEWLVNHYTTRHAPRAQPYGCVFEGCTTRFRTQKMLVDHVRSAHDDTKPVRKNVEEKSEVEPKTCYIWKPIVSVPLYFGVDYFDERTREWIEDRVKETQESNIVEIDDSTKKGTATRNPDASHDLVGNSTCRATEEKPQNVPKQPSLKKTVQTIAVLFGRRKRQF</sequence>
<evidence type="ECO:0000259" key="3">
    <source>
        <dbReference type="PROSITE" id="PS50157"/>
    </source>
</evidence>
<dbReference type="PANTHER" id="PTHR46541:SF1">
    <property type="entry name" value="ZINC FINGER PROTEIN AEBP2"/>
    <property type="match status" value="1"/>
</dbReference>
<dbReference type="InterPro" id="IPR052130">
    <property type="entry name" value="AEBP2/jing_C2H2-ZnF"/>
</dbReference>
<dbReference type="SMART" id="SM00355">
    <property type="entry name" value="ZnF_C2H2"/>
    <property type="match status" value="2"/>
</dbReference>
<keyword evidence="1" id="KW-0862">Zinc</keyword>
<feature type="region of interest" description="Disordered" evidence="2">
    <location>
        <begin position="59"/>
        <end position="79"/>
    </location>
</feature>
<feature type="compositionally biased region" description="Low complexity" evidence="2">
    <location>
        <begin position="110"/>
        <end position="125"/>
    </location>
</feature>
<feature type="region of interest" description="Disordered" evidence="2">
    <location>
        <begin position="98"/>
        <end position="146"/>
    </location>
</feature>
<dbReference type="GO" id="GO:0035098">
    <property type="term" value="C:ESC/E(Z) complex"/>
    <property type="evidence" value="ECO:0007669"/>
    <property type="project" value="TreeGrafter"/>
</dbReference>